<comment type="caution">
    <text evidence="2">The sequence shown here is derived from an EMBL/GenBank/DDBJ whole genome shotgun (WGS) entry which is preliminary data.</text>
</comment>
<dbReference type="EMBL" id="JRLV01000009">
    <property type="protein sequence ID" value="KGO80845.1"/>
    <property type="molecule type" value="Genomic_DNA"/>
</dbReference>
<reference evidence="2 3" key="1">
    <citation type="submission" date="2013-09" db="EMBL/GenBank/DDBJ databases">
        <authorList>
            <person name="Zeng Z."/>
            <person name="Chen C."/>
        </authorList>
    </citation>
    <scope>NUCLEOTIDE SEQUENCE [LARGE SCALE GENOMIC DNA]</scope>
    <source>
        <strain evidence="2 3">F44-8</strain>
    </source>
</reference>
<evidence type="ECO:0000313" key="2">
    <source>
        <dbReference type="EMBL" id="KGO80845.1"/>
    </source>
</evidence>
<name>A0A0A2LXJ1_9FLAO</name>
<evidence type="ECO:0000259" key="1">
    <source>
        <dbReference type="Pfam" id="PF14343"/>
    </source>
</evidence>
<evidence type="ECO:0000313" key="3">
    <source>
        <dbReference type="Proteomes" id="UP000030129"/>
    </source>
</evidence>
<organism evidence="2 3">
    <name type="scientific">Flavobacterium beibuense F44-8</name>
    <dbReference type="NCBI Taxonomy" id="1406840"/>
    <lineage>
        <taxon>Bacteria</taxon>
        <taxon>Pseudomonadati</taxon>
        <taxon>Bacteroidota</taxon>
        <taxon>Flavobacteriia</taxon>
        <taxon>Flavobacteriales</taxon>
        <taxon>Flavobacteriaceae</taxon>
        <taxon>Flavobacterium</taxon>
    </lineage>
</organism>
<dbReference type="PROSITE" id="PS51257">
    <property type="entry name" value="PROKAR_LIPOPROTEIN"/>
    <property type="match status" value="1"/>
</dbReference>
<feature type="domain" description="PrcB C-terminal" evidence="1">
    <location>
        <begin position="80"/>
        <end position="135"/>
    </location>
</feature>
<keyword evidence="3" id="KW-1185">Reference proteome</keyword>
<dbReference type="STRING" id="1406840.Q763_09960"/>
<dbReference type="AlphaFoldDB" id="A0A0A2LXJ1"/>
<gene>
    <name evidence="2" type="ORF">Q763_09960</name>
</gene>
<dbReference type="Proteomes" id="UP000030129">
    <property type="component" value="Unassembled WGS sequence"/>
</dbReference>
<protein>
    <recommendedName>
        <fullName evidence="1">PrcB C-terminal domain-containing protein</fullName>
    </recommendedName>
</protein>
<proteinExistence type="predicted"/>
<dbReference type="InterPro" id="IPR025748">
    <property type="entry name" value="PrcB_C_dom"/>
</dbReference>
<dbReference type="RefSeq" id="WP_035133660.1">
    <property type="nucleotide sequence ID" value="NZ_JRLV01000009.1"/>
</dbReference>
<sequence length="145" mass="15745">MKKLASLFIVLLVVTGCRINIVNNINATGIVSFEILQQSAYGGREQRSDMVITNQDDLQSLYSELNLGDAPHVDFDTNNVVALFLGQKSSGGYSIGVRSVMVEGNVATVKVSIRKPEPGENATMAITTPYSITVIPKTERVIIEE</sequence>
<dbReference type="Pfam" id="PF14343">
    <property type="entry name" value="PrcB_C"/>
    <property type="match status" value="1"/>
</dbReference>
<accession>A0A0A2LXJ1</accession>